<dbReference type="KEGG" id="upi:EJG51_009835"/>
<name>A0A6M4A4H1_9BURK</name>
<evidence type="ECO:0000313" key="2">
    <source>
        <dbReference type="Proteomes" id="UP000274350"/>
    </source>
</evidence>
<dbReference type="AlphaFoldDB" id="A0A6M4A4H1"/>
<keyword evidence="2" id="KW-1185">Reference proteome</keyword>
<dbReference type="Proteomes" id="UP000274350">
    <property type="component" value="Chromosome"/>
</dbReference>
<evidence type="ECO:0000313" key="1">
    <source>
        <dbReference type="EMBL" id="QJQ06104.1"/>
    </source>
</evidence>
<proteinExistence type="predicted"/>
<reference evidence="1 2" key="1">
    <citation type="journal article" date="2019" name="Int. J. Syst. Evol. Microbiol.">
        <title>Undibacterium piscinae sp. nov., isolated from Korean shiner intestine.</title>
        <authorList>
            <person name="Lee S.Y."/>
            <person name="Kang W."/>
            <person name="Kim P.S."/>
            <person name="Kim H.S."/>
            <person name="Sung H."/>
            <person name="Shin N.R."/>
            <person name="Whon T.W."/>
            <person name="Yun J.H."/>
            <person name="Lee J.Y."/>
            <person name="Lee J.Y."/>
            <person name="Jung M.J."/>
            <person name="Jeong Y.S."/>
            <person name="Tak E.J."/>
            <person name="Han J.E."/>
            <person name="Hyun D.W."/>
            <person name="Kang M.S."/>
            <person name="Lee K.E."/>
            <person name="Lee B.H."/>
            <person name="Bae J.W."/>
        </authorList>
    </citation>
    <scope>NUCLEOTIDE SEQUENCE [LARGE SCALE GENOMIC DNA]</scope>
    <source>
        <strain evidence="1 2">S11R28</strain>
    </source>
</reference>
<organism evidence="1 2">
    <name type="scientific">Undibacterium piscinae</name>
    <dbReference type="NCBI Taxonomy" id="2495591"/>
    <lineage>
        <taxon>Bacteria</taxon>
        <taxon>Pseudomonadati</taxon>
        <taxon>Pseudomonadota</taxon>
        <taxon>Betaproteobacteria</taxon>
        <taxon>Burkholderiales</taxon>
        <taxon>Oxalobacteraceae</taxon>
        <taxon>Undibacterium</taxon>
    </lineage>
</organism>
<protein>
    <submittedName>
        <fullName evidence="1">Uncharacterized protein</fullName>
    </submittedName>
</protein>
<gene>
    <name evidence="1" type="ORF">EJG51_009835</name>
</gene>
<dbReference type="EMBL" id="CP051152">
    <property type="protein sequence ID" value="QJQ06104.1"/>
    <property type="molecule type" value="Genomic_DNA"/>
</dbReference>
<accession>A0A6M4A4H1</accession>
<sequence>MSLDAGAIAFSTKLVTAHAAGNNAGSELAQLKTRLTSLMKLAKDMSGDGSLDVKAKKELQKILQAEIQMLMQRIAELESAGQKGGAQAAQGDGVKGLLQNISHTAIRTPAVREGGIDTFA</sequence>